<dbReference type="Gene3D" id="1.10.10.10">
    <property type="entry name" value="Winged helix-like DNA-binding domain superfamily/Winged helix DNA-binding domain"/>
    <property type="match status" value="1"/>
</dbReference>
<dbReference type="SUPFAM" id="SSF46785">
    <property type="entry name" value="Winged helix' DNA-binding domain"/>
    <property type="match status" value="1"/>
</dbReference>
<organism evidence="2">
    <name type="scientific">Streptomyces sp. 2238-SVT4</name>
    <dbReference type="NCBI Taxonomy" id="681626"/>
    <lineage>
        <taxon>Bacteria</taxon>
        <taxon>Bacillati</taxon>
        <taxon>Actinomycetota</taxon>
        <taxon>Actinomycetes</taxon>
        <taxon>Kitasatosporales</taxon>
        <taxon>Streptomycetaceae</taxon>
        <taxon>Streptomyces</taxon>
    </lineage>
</organism>
<proteinExistence type="predicted"/>
<dbReference type="EMBL" id="AB524586">
    <property type="protein sequence ID" value="BAJ07864.1"/>
    <property type="molecule type" value="Genomic_DNA"/>
</dbReference>
<dbReference type="SMART" id="SM00347">
    <property type="entry name" value="HTH_MARR"/>
    <property type="match status" value="1"/>
</dbReference>
<dbReference type="AlphaFoldDB" id="D5MRJ8"/>
<sequence>MTRTGYALAKRCNRTACIRKWFMVRTLWPIRYAVGVAKHDEGQMGIVSALVRSSFLVDSVYARAAREYGLTSQQGQLLCVLMGQPYGMGELSSVLGLAKSSLSGLVDRTESNGLVRREADPQDSRAVRVALTGRGARLADRFYTDACRRIQELSTGLGDDERDTLAHLLGRLVLDNKVPVVFVGDRTDATQDGSELDTTA</sequence>
<dbReference type="GO" id="GO:0003700">
    <property type="term" value="F:DNA-binding transcription factor activity"/>
    <property type="evidence" value="ECO:0007669"/>
    <property type="project" value="InterPro"/>
</dbReference>
<dbReference type="Pfam" id="PF12802">
    <property type="entry name" value="MarR_2"/>
    <property type="match status" value="1"/>
</dbReference>
<protein>
    <submittedName>
        <fullName evidence="2">Putative transcriptional regulator</fullName>
    </submittedName>
</protein>
<dbReference type="PROSITE" id="PS50995">
    <property type="entry name" value="HTH_MARR_2"/>
    <property type="match status" value="1"/>
</dbReference>
<evidence type="ECO:0000259" key="1">
    <source>
        <dbReference type="PROSITE" id="PS50995"/>
    </source>
</evidence>
<dbReference type="InterPro" id="IPR036388">
    <property type="entry name" value="WH-like_DNA-bd_sf"/>
</dbReference>
<name>D5MRJ8_9ACTN</name>
<dbReference type="InterPro" id="IPR039422">
    <property type="entry name" value="MarR/SlyA-like"/>
</dbReference>
<dbReference type="InterPro" id="IPR036390">
    <property type="entry name" value="WH_DNA-bd_sf"/>
</dbReference>
<gene>
    <name evidence="2" type="primary">hrbR2</name>
</gene>
<dbReference type="PANTHER" id="PTHR33164">
    <property type="entry name" value="TRANSCRIPTIONAL REGULATOR, MARR FAMILY"/>
    <property type="match status" value="1"/>
</dbReference>
<dbReference type="InterPro" id="IPR000835">
    <property type="entry name" value="HTH_MarR-typ"/>
</dbReference>
<feature type="domain" description="HTH marR-type" evidence="1">
    <location>
        <begin position="43"/>
        <end position="174"/>
    </location>
</feature>
<accession>D5MRJ8</accession>
<reference evidence="2" key="1">
    <citation type="journal article" date="2010" name="Appl. Environ. Microbiol.">
        <title>Cloning and characterization of a gene cluster for hatomarubigin biosynthesis in Streptomyces sp. strain 2238-SVT4.</title>
        <authorList>
            <person name="Kawasaki T."/>
            <person name="Hirashima R."/>
            <person name="Maruta T."/>
            <person name="Sato H."/>
            <person name="Maeda A."/>
            <person name="Yamada Y."/>
            <person name="Takeda M."/>
            <person name="Hayakawa Y."/>
        </authorList>
    </citation>
    <scope>NUCLEOTIDE SEQUENCE</scope>
    <source>
        <strain evidence="2">2238-SVT4</strain>
    </source>
</reference>
<dbReference type="GO" id="GO:0006950">
    <property type="term" value="P:response to stress"/>
    <property type="evidence" value="ECO:0007669"/>
    <property type="project" value="TreeGrafter"/>
</dbReference>
<dbReference type="PRINTS" id="PR00598">
    <property type="entry name" value="HTHMARR"/>
</dbReference>
<evidence type="ECO:0000313" key="2">
    <source>
        <dbReference type="EMBL" id="BAJ07864.1"/>
    </source>
</evidence>
<dbReference type="PANTHER" id="PTHR33164:SF107">
    <property type="entry name" value="TRANSCRIPTIONAL REGULATORY PROTEIN"/>
    <property type="match status" value="1"/>
</dbReference>